<dbReference type="Proteomes" id="UP000279236">
    <property type="component" value="Unassembled WGS sequence"/>
</dbReference>
<feature type="compositionally biased region" description="Basic and acidic residues" evidence="1">
    <location>
        <begin position="389"/>
        <end position="398"/>
    </location>
</feature>
<accession>A0A427Y572</accession>
<organism evidence="3 4">
    <name type="scientific">Apiotrichum porosum</name>
    <dbReference type="NCBI Taxonomy" id="105984"/>
    <lineage>
        <taxon>Eukaryota</taxon>
        <taxon>Fungi</taxon>
        <taxon>Dikarya</taxon>
        <taxon>Basidiomycota</taxon>
        <taxon>Agaricomycotina</taxon>
        <taxon>Tremellomycetes</taxon>
        <taxon>Trichosporonales</taxon>
        <taxon>Trichosporonaceae</taxon>
        <taxon>Apiotrichum</taxon>
    </lineage>
</organism>
<feature type="compositionally biased region" description="Basic and acidic residues" evidence="1">
    <location>
        <begin position="242"/>
        <end position="260"/>
    </location>
</feature>
<feature type="region of interest" description="Disordered" evidence="1">
    <location>
        <begin position="299"/>
        <end position="415"/>
    </location>
</feature>
<dbReference type="Gene3D" id="3.10.350.10">
    <property type="entry name" value="LysM domain"/>
    <property type="match status" value="1"/>
</dbReference>
<reference evidence="3 4" key="1">
    <citation type="submission" date="2018-11" db="EMBL/GenBank/DDBJ databases">
        <title>Genome sequence of Apiotrichum porosum DSM 27194.</title>
        <authorList>
            <person name="Aliyu H."/>
            <person name="Gorte O."/>
            <person name="Ochsenreither K."/>
        </authorList>
    </citation>
    <scope>NUCLEOTIDE SEQUENCE [LARGE SCALE GENOMIC DNA]</scope>
    <source>
        <strain evidence="3 4">DSM 27194</strain>
    </source>
</reference>
<keyword evidence="4" id="KW-1185">Reference proteome</keyword>
<dbReference type="PANTHER" id="PTHR20932:SF8">
    <property type="entry name" value="LD22649P"/>
    <property type="match status" value="1"/>
</dbReference>
<feature type="compositionally biased region" description="Polar residues" evidence="1">
    <location>
        <begin position="163"/>
        <end position="175"/>
    </location>
</feature>
<feature type="region of interest" description="Disordered" evidence="1">
    <location>
        <begin position="240"/>
        <end position="260"/>
    </location>
</feature>
<dbReference type="InterPro" id="IPR045030">
    <property type="entry name" value="LYSM1-4"/>
</dbReference>
<protein>
    <recommendedName>
        <fullName evidence="2">LysM domain-containing protein</fullName>
    </recommendedName>
</protein>
<dbReference type="Pfam" id="PF01476">
    <property type="entry name" value="LysM"/>
    <property type="match status" value="1"/>
</dbReference>
<dbReference type="CDD" id="cd00118">
    <property type="entry name" value="LysM"/>
    <property type="match status" value="1"/>
</dbReference>
<evidence type="ECO:0000259" key="2">
    <source>
        <dbReference type="PROSITE" id="PS51782"/>
    </source>
</evidence>
<feature type="compositionally biased region" description="Low complexity" evidence="1">
    <location>
        <begin position="299"/>
        <end position="314"/>
    </location>
</feature>
<dbReference type="AlphaFoldDB" id="A0A427Y572"/>
<dbReference type="OrthoDB" id="2107166at2759"/>
<evidence type="ECO:0000313" key="4">
    <source>
        <dbReference type="Proteomes" id="UP000279236"/>
    </source>
</evidence>
<gene>
    <name evidence="3" type="ORF">EHS24_004467</name>
</gene>
<dbReference type="GeneID" id="39589010"/>
<feature type="region of interest" description="Disordered" evidence="1">
    <location>
        <begin position="155"/>
        <end position="175"/>
    </location>
</feature>
<feature type="region of interest" description="Disordered" evidence="1">
    <location>
        <begin position="1"/>
        <end position="21"/>
    </location>
</feature>
<sequence>MSASTSAYGGSALHLAGSSSPLSLGMGRLRDALADADPDVSRPALRRVTSEAERAVAESQSQSRAESEGLSERSADTRIEVEVIVHLVKPSESLPGIALRYGIDLAVLRKSNKLWPSDPVHVRTKLYVPLDACRPSAASVAIVRGPDEGQVTIMPHRKKGMNGHSTNGTSTLHSRNGSELELEHGDHDLGAVLDGTVAVDLTPTLDTCEFPADNANADEAIVLDLVRLPASQLRFFPRGKRRETARARASLDSEHGRSADGVRALSAIEAEMRKSGHLERDRERARAVSASLTYAPLGAEDAQAQAEAEAEAAATSPKRKSKPVRLRPPQAVKADTHTLAGRIQSLFSVPPPPSYPPPRRRPANPAATAASGQEEVGAGAGLVGPPKSIKAELLEMDARTPPPISSPRKTDKKRD</sequence>
<dbReference type="RefSeq" id="XP_028479015.1">
    <property type="nucleotide sequence ID" value="XM_028620043.1"/>
</dbReference>
<dbReference type="InterPro" id="IPR018392">
    <property type="entry name" value="LysM"/>
</dbReference>
<dbReference type="PROSITE" id="PS51782">
    <property type="entry name" value="LYSM"/>
    <property type="match status" value="1"/>
</dbReference>
<evidence type="ECO:0000256" key="1">
    <source>
        <dbReference type="SAM" id="MobiDB-lite"/>
    </source>
</evidence>
<dbReference type="EMBL" id="RSCE01000002">
    <property type="protein sequence ID" value="RSH86230.1"/>
    <property type="molecule type" value="Genomic_DNA"/>
</dbReference>
<dbReference type="PANTHER" id="PTHR20932">
    <property type="entry name" value="LYSM AND PUTATIVE PEPTIDOGLYCAN-BINDING DOMAIN-CONTAINING PROTEIN"/>
    <property type="match status" value="1"/>
</dbReference>
<feature type="domain" description="LysM" evidence="2">
    <location>
        <begin position="84"/>
        <end position="128"/>
    </location>
</feature>
<feature type="region of interest" description="Disordered" evidence="1">
    <location>
        <begin position="40"/>
        <end position="73"/>
    </location>
</feature>
<comment type="caution">
    <text evidence="3">The sequence shown here is derived from an EMBL/GenBank/DDBJ whole genome shotgun (WGS) entry which is preliminary data.</text>
</comment>
<proteinExistence type="predicted"/>
<dbReference type="SUPFAM" id="SSF54106">
    <property type="entry name" value="LysM domain"/>
    <property type="match status" value="1"/>
</dbReference>
<name>A0A427Y572_9TREE</name>
<dbReference type="InterPro" id="IPR036779">
    <property type="entry name" value="LysM_dom_sf"/>
</dbReference>
<evidence type="ECO:0000313" key="3">
    <source>
        <dbReference type="EMBL" id="RSH86230.1"/>
    </source>
</evidence>